<feature type="chain" id="PRO_5045103153" description="DUF4124 domain-containing protein" evidence="1">
    <location>
        <begin position="19"/>
        <end position="47"/>
    </location>
</feature>
<sequence length="47" mass="5052">MAALVSALLMAMPSVALAAPPSFDYQREVVHSFTDAAGRPVVMRRGY</sequence>
<evidence type="ECO:0008006" key="4">
    <source>
        <dbReference type="Google" id="ProtNLM"/>
    </source>
</evidence>
<name>A0ABW1J8S8_9PSEU</name>
<evidence type="ECO:0000313" key="2">
    <source>
        <dbReference type="EMBL" id="MFC5996816.1"/>
    </source>
</evidence>
<evidence type="ECO:0000256" key="1">
    <source>
        <dbReference type="SAM" id="SignalP"/>
    </source>
</evidence>
<accession>A0ABW1J8S8</accession>
<evidence type="ECO:0000313" key="3">
    <source>
        <dbReference type="Proteomes" id="UP001596302"/>
    </source>
</evidence>
<dbReference type="RefSeq" id="WP_379587648.1">
    <property type="nucleotide sequence ID" value="NZ_JBHSQW010000044.1"/>
</dbReference>
<organism evidence="2 3">
    <name type="scientific">Pseudonocardia hispaniensis</name>
    <dbReference type="NCBI Taxonomy" id="904933"/>
    <lineage>
        <taxon>Bacteria</taxon>
        <taxon>Bacillati</taxon>
        <taxon>Actinomycetota</taxon>
        <taxon>Actinomycetes</taxon>
        <taxon>Pseudonocardiales</taxon>
        <taxon>Pseudonocardiaceae</taxon>
        <taxon>Pseudonocardia</taxon>
    </lineage>
</organism>
<gene>
    <name evidence="2" type="ORF">ACFQE5_21645</name>
</gene>
<reference evidence="3" key="1">
    <citation type="journal article" date="2019" name="Int. J. Syst. Evol. Microbiol.">
        <title>The Global Catalogue of Microorganisms (GCM) 10K type strain sequencing project: providing services to taxonomists for standard genome sequencing and annotation.</title>
        <authorList>
            <consortium name="The Broad Institute Genomics Platform"/>
            <consortium name="The Broad Institute Genome Sequencing Center for Infectious Disease"/>
            <person name="Wu L."/>
            <person name="Ma J."/>
        </authorList>
    </citation>
    <scope>NUCLEOTIDE SEQUENCE [LARGE SCALE GENOMIC DNA]</scope>
    <source>
        <strain evidence="3">CCM 8391</strain>
    </source>
</reference>
<feature type="signal peptide" evidence="1">
    <location>
        <begin position="1"/>
        <end position="18"/>
    </location>
</feature>
<keyword evidence="1" id="KW-0732">Signal</keyword>
<dbReference type="EMBL" id="JBHSQW010000044">
    <property type="protein sequence ID" value="MFC5996816.1"/>
    <property type="molecule type" value="Genomic_DNA"/>
</dbReference>
<dbReference type="Proteomes" id="UP001596302">
    <property type="component" value="Unassembled WGS sequence"/>
</dbReference>
<protein>
    <recommendedName>
        <fullName evidence="4">DUF4124 domain-containing protein</fullName>
    </recommendedName>
</protein>
<comment type="caution">
    <text evidence="2">The sequence shown here is derived from an EMBL/GenBank/DDBJ whole genome shotgun (WGS) entry which is preliminary data.</text>
</comment>
<proteinExistence type="predicted"/>
<keyword evidence="3" id="KW-1185">Reference proteome</keyword>